<evidence type="ECO:0000256" key="3">
    <source>
        <dbReference type="ARBA" id="ARBA00022908"/>
    </source>
</evidence>
<evidence type="ECO:0000256" key="1">
    <source>
        <dbReference type="ARBA" id="ARBA00003283"/>
    </source>
</evidence>
<dbReference type="Gene3D" id="1.10.443.10">
    <property type="entry name" value="Intergrase catalytic core"/>
    <property type="match status" value="1"/>
</dbReference>
<comment type="caution">
    <text evidence="7">The sequence shown here is derived from an EMBL/GenBank/DDBJ whole genome shotgun (WGS) entry which is preliminary data.</text>
</comment>
<dbReference type="GO" id="GO:0006310">
    <property type="term" value="P:DNA recombination"/>
    <property type="evidence" value="ECO:0007669"/>
    <property type="project" value="UniProtKB-KW"/>
</dbReference>
<name>A0A9D1MEE2_9FIRM</name>
<dbReference type="PANTHER" id="PTHR30629:SF2">
    <property type="entry name" value="PROPHAGE INTEGRASE INTS-RELATED"/>
    <property type="match status" value="1"/>
</dbReference>
<dbReference type="InterPro" id="IPR010998">
    <property type="entry name" value="Integrase_recombinase_N"/>
</dbReference>
<keyword evidence="3" id="KW-0229">DNA integration</keyword>
<dbReference type="InterPro" id="IPR013762">
    <property type="entry name" value="Integrase-like_cat_sf"/>
</dbReference>
<comment type="similarity">
    <text evidence="2">Belongs to the 'phage' integrase family.</text>
</comment>
<reference evidence="7" key="1">
    <citation type="submission" date="2020-10" db="EMBL/GenBank/DDBJ databases">
        <authorList>
            <person name="Gilroy R."/>
        </authorList>
    </citation>
    <scope>NUCLEOTIDE SEQUENCE</scope>
    <source>
        <strain evidence="7">11687</strain>
    </source>
</reference>
<dbReference type="InterPro" id="IPR002104">
    <property type="entry name" value="Integrase_catalytic"/>
</dbReference>
<dbReference type="PROSITE" id="PS51898">
    <property type="entry name" value="TYR_RECOMBINASE"/>
    <property type="match status" value="1"/>
</dbReference>
<evidence type="ECO:0000259" key="6">
    <source>
        <dbReference type="PROSITE" id="PS51898"/>
    </source>
</evidence>
<dbReference type="InterPro" id="IPR050808">
    <property type="entry name" value="Phage_Integrase"/>
</dbReference>
<evidence type="ECO:0000313" key="8">
    <source>
        <dbReference type="Proteomes" id="UP000824081"/>
    </source>
</evidence>
<protein>
    <submittedName>
        <fullName evidence="7">Tyrosine-type recombinase/integrase family protein</fullName>
    </submittedName>
</protein>
<evidence type="ECO:0000256" key="4">
    <source>
        <dbReference type="ARBA" id="ARBA00023125"/>
    </source>
</evidence>
<dbReference type="SUPFAM" id="SSF56349">
    <property type="entry name" value="DNA breaking-rejoining enzymes"/>
    <property type="match status" value="1"/>
</dbReference>
<dbReference type="EMBL" id="DVMZ01000034">
    <property type="protein sequence ID" value="HIU58706.1"/>
    <property type="molecule type" value="Genomic_DNA"/>
</dbReference>
<dbReference type="Proteomes" id="UP000824081">
    <property type="component" value="Unassembled WGS sequence"/>
</dbReference>
<gene>
    <name evidence="7" type="ORF">IAC57_01255</name>
</gene>
<evidence type="ECO:0000256" key="5">
    <source>
        <dbReference type="ARBA" id="ARBA00023172"/>
    </source>
</evidence>
<reference evidence="7" key="2">
    <citation type="journal article" date="2021" name="PeerJ">
        <title>Extensive microbial diversity within the chicken gut microbiome revealed by metagenomics and culture.</title>
        <authorList>
            <person name="Gilroy R."/>
            <person name="Ravi A."/>
            <person name="Getino M."/>
            <person name="Pursley I."/>
            <person name="Horton D.L."/>
            <person name="Alikhan N.F."/>
            <person name="Baker D."/>
            <person name="Gharbi K."/>
            <person name="Hall N."/>
            <person name="Watson M."/>
            <person name="Adriaenssens E.M."/>
            <person name="Foster-Nyarko E."/>
            <person name="Jarju S."/>
            <person name="Secka A."/>
            <person name="Antonio M."/>
            <person name="Oren A."/>
            <person name="Chaudhuri R.R."/>
            <person name="La Ragione R."/>
            <person name="Hildebrand F."/>
            <person name="Pallen M.J."/>
        </authorList>
    </citation>
    <scope>NUCLEOTIDE SEQUENCE</scope>
    <source>
        <strain evidence="7">11687</strain>
    </source>
</reference>
<dbReference type="PANTHER" id="PTHR30629">
    <property type="entry name" value="PROPHAGE INTEGRASE"/>
    <property type="match status" value="1"/>
</dbReference>
<dbReference type="AlphaFoldDB" id="A0A9D1MEE2"/>
<organism evidence="7 8">
    <name type="scientific">Candidatus Scatosoma pullistercoris</name>
    <dbReference type="NCBI Taxonomy" id="2840934"/>
    <lineage>
        <taxon>Bacteria</taxon>
        <taxon>Bacillati</taxon>
        <taxon>Bacillota</taxon>
        <taxon>Clostridia</taxon>
        <taxon>Candidatus Scatosoma</taxon>
    </lineage>
</organism>
<comment type="function">
    <text evidence="1">Site-specific tyrosine recombinase, which acts by catalyzing the cutting and rejoining of the recombining DNA molecules.</text>
</comment>
<evidence type="ECO:0000313" key="7">
    <source>
        <dbReference type="EMBL" id="HIU58706.1"/>
    </source>
</evidence>
<keyword evidence="5" id="KW-0233">DNA recombination</keyword>
<evidence type="ECO:0000256" key="2">
    <source>
        <dbReference type="ARBA" id="ARBA00008857"/>
    </source>
</evidence>
<dbReference type="Gene3D" id="1.10.150.130">
    <property type="match status" value="1"/>
</dbReference>
<sequence>MTIKSRNIFAHGDKIVSYRQKKNGVYEARYHRNGIDVEVSSKDLNVLKQKFIAALNNLAATGSVRDRSCYTVRFNDFASSWLALKEKTTKPLTFREYKRLFDHDIAPVFTDKTLSDIDREFIQNFLFAYVEKGKHRTAEKLHLILRCIFDLAASDYKLDSPMAKVVLPRYQSKKGSAFTYAEEKQLVDYCTSHPELAASGALLVLLYTGMRRSELKTLRVLDENWLECDTSKEKMGQDTVPRRIPVTPMLRKVLPSVDFEKAKDTNVNTINTMIKRLFPHHHTHELRYTFITRCKECGINHELVMLWDGHSFDKDVKTSVVDRGYTDYSEKYALAEANKFDYEL</sequence>
<proteinExistence type="inferred from homology"/>
<dbReference type="GO" id="GO:0003677">
    <property type="term" value="F:DNA binding"/>
    <property type="evidence" value="ECO:0007669"/>
    <property type="project" value="UniProtKB-KW"/>
</dbReference>
<dbReference type="Pfam" id="PF14659">
    <property type="entry name" value="Phage_int_SAM_3"/>
    <property type="match status" value="1"/>
</dbReference>
<dbReference type="InterPro" id="IPR004107">
    <property type="entry name" value="Integrase_SAM-like_N"/>
</dbReference>
<keyword evidence="4" id="KW-0238">DNA-binding</keyword>
<dbReference type="InterPro" id="IPR011010">
    <property type="entry name" value="DNA_brk_join_enz"/>
</dbReference>
<dbReference type="GO" id="GO:0015074">
    <property type="term" value="P:DNA integration"/>
    <property type="evidence" value="ECO:0007669"/>
    <property type="project" value="UniProtKB-KW"/>
</dbReference>
<feature type="domain" description="Tyr recombinase" evidence="6">
    <location>
        <begin position="173"/>
        <end position="338"/>
    </location>
</feature>
<accession>A0A9D1MEE2</accession>